<dbReference type="AlphaFoldDB" id="A0A517Z120"/>
<keyword evidence="1" id="KW-0732">Signal</keyword>
<proteinExistence type="predicted"/>
<dbReference type="KEGG" id="mri:Mal4_04580"/>
<organism evidence="2 3">
    <name type="scientific">Maioricimonas rarisocia</name>
    <dbReference type="NCBI Taxonomy" id="2528026"/>
    <lineage>
        <taxon>Bacteria</taxon>
        <taxon>Pseudomonadati</taxon>
        <taxon>Planctomycetota</taxon>
        <taxon>Planctomycetia</taxon>
        <taxon>Planctomycetales</taxon>
        <taxon>Planctomycetaceae</taxon>
        <taxon>Maioricimonas</taxon>
    </lineage>
</organism>
<feature type="chain" id="PRO_5021779152" description="DUF4174 domain-containing protein" evidence="1">
    <location>
        <begin position="17"/>
        <end position="160"/>
    </location>
</feature>
<evidence type="ECO:0000256" key="1">
    <source>
        <dbReference type="SAM" id="SignalP"/>
    </source>
</evidence>
<evidence type="ECO:0000313" key="2">
    <source>
        <dbReference type="EMBL" id="QDU36174.1"/>
    </source>
</evidence>
<dbReference type="EMBL" id="CP036275">
    <property type="protein sequence ID" value="QDU36174.1"/>
    <property type="molecule type" value="Genomic_DNA"/>
</dbReference>
<keyword evidence="3" id="KW-1185">Reference proteome</keyword>
<dbReference type="Proteomes" id="UP000320496">
    <property type="component" value="Chromosome"/>
</dbReference>
<feature type="signal peptide" evidence="1">
    <location>
        <begin position="1"/>
        <end position="16"/>
    </location>
</feature>
<evidence type="ECO:0000313" key="3">
    <source>
        <dbReference type="Proteomes" id="UP000320496"/>
    </source>
</evidence>
<reference evidence="2 3" key="1">
    <citation type="submission" date="2019-02" db="EMBL/GenBank/DDBJ databases">
        <title>Deep-cultivation of Planctomycetes and their phenomic and genomic characterization uncovers novel biology.</title>
        <authorList>
            <person name="Wiegand S."/>
            <person name="Jogler M."/>
            <person name="Boedeker C."/>
            <person name="Pinto D."/>
            <person name="Vollmers J."/>
            <person name="Rivas-Marin E."/>
            <person name="Kohn T."/>
            <person name="Peeters S.H."/>
            <person name="Heuer A."/>
            <person name="Rast P."/>
            <person name="Oberbeckmann S."/>
            <person name="Bunk B."/>
            <person name="Jeske O."/>
            <person name="Meyerdierks A."/>
            <person name="Storesund J.E."/>
            <person name="Kallscheuer N."/>
            <person name="Luecker S."/>
            <person name="Lage O.M."/>
            <person name="Pohl T."/>
            <person name="Merkel B.J."/>
            <person name="Hornburger P."/>
            <person name="Mueller R.-W."/>
            <person name="Bruemmer F."/>
            <person name="Labrenz M."/>
            <person name="Spormann A.M."/>
            <person name="Op den Camp H."/>
            <person name="Overmann J."/>
            <person name="Amann R."/>
            <person name="Jetten M.S.M."/>
            <person name="Mascher T."/>
            <person name="Medema M.H."/>
            <person name="Devos D.P."/>
            <person name="Kaster A.-K."/>
            <person name="Ovreas L."/>
            <person name="Rohde M."/>
            <person name="Galperin M.Y."/>
            <person name="Jogler C."/>
        </authorList>
    </citation>
    <scope>NUCLEOTIDE SEQUENCE [LARGE SCALE GENOMIC DNA]</scope>
    <source>
        <strain evidence="2 3">Mal4</strain>
    </source>
</reference>
<accession>A0A517Z120</accession>
<gene>
    <name evidence="2" type="ORF">Mal4_04580</name>
</gene>
<protein>
    <recommendedName>
        <fullName evidence="4">DUF4174 domain-containing protein</fullName>
    </recommendedName>
</protein>
<evidence type="ECO:0008006" key="4">
    <source>
        <dbReference type="Google" id="ProtNLM"/>
    </source>
</evidence>
<sequence precursor="true">MLAVVAVLAVSATASAEGLEFDSYTKAYWKAKELARPMLVILNPSAGEVSSEPIVAMEELRGDLKLSVLLNDYVVAVVDTGTEHGRKVHELFGAPELPRVVVIDERQEKQVYRTSETLTTAELRTVLTKYRDGVPESKPVHVNWSQPYRQPGYCPSCQRR</sequence>
<name>A0A517Z120_9PLAN</name>